<keyword evidence="3" id="KW-1185">Reference proteome</keyword>
<organism evidence="2 3">
    <name type="scientific">Mycolicibacterium hodleri</name>
    <dbReference type="NCBI Taxonomy" id="49897"/>
    <lineage>
        <taxon>Bacteria</taxon>
        <taxon>Bacillati</taxon>
        <taxon>Actinomycetota</taxon>
        <taxon>Actinomycetes</taxon>
        <taxon>Mycobacteriales</taxon>
        <taxon>Mycobacteriaceae</taxon>
        <taxon>Mycolicibacterium</taxon>
    </lineage>
</organism>
<sequence length="102" mass="10794">MRTALCIQAAIAASAIGVVALPAIPARAAESAIVTIGQLKAQGFDVRLDRIGSAPLERCVVTDVRNPRERTEIVRVDSSGRDRVIPVVVAKTVTVSLDCSNR</sequence>
<reference evidence="2 3" key="1">
    <citation type="journal article" date="2019" name="Environ. Microbiol.">
        <title>Species interactions and distinct microbial communities in high Arctic permafrost affected cryosols are associated with the CH4 and CO2 gas fluxes.</title>
        <authorList>
            <person name="Altshuler I."/>
            <person name="Hamel J."/>
            <person name="Turney S."/>
            <person name="Magnuson E."/>
            <person name="Levesque R."/>
            <person name="Greer C."/>
            <person name="Whyte L.G."/>
        </authorList>
    </citation>
    <scope>NUCLEOTIDE SEQUENCE [LARGE SCALE GENOMIC DNA]</scope>
    <source>
        <strain evidence="2 3">S5.20</strain>
    </source>
</reference>
<evidence type="ECO:0000256" key="1">
    <source>
        <dbReference type="SAM" id="SignalP"/>
    </source>
</evidence>
<dbReference type="OrthoDB" id="4762505at2"/>
<evidence type="ECO:0008006" key="4">
    <source>
        <dbReference type="Google" id="ProtNLM"/>
    </source>
</evidence>
<dbReference type="Proteomes" id="UP000320095">
    <property type="component" value="Unassembled WGS sequence"/>
</dbReference>
<evidence type="ECO:0000313" key="2">
    <source>
        <dbReference type="EMBL" id="TPG35867.1"/>
    </source>
</evidence>
<gene>
    <name evidence="2" type="ORF">EAH80_07450</name>
</gene>
<dbReference type="EMBL" id="RCZG01000002">
    <property type="protein sequence ID" value="TPG35867.1"/>
    <property type="molecule type" value="Genomic_DNA"/>
</dbReference>
<accession>A0A502EEI4</accession>
<name>A0A502EEI4_9MYCO</name>
<protein>
    <recommendedName>
        <fullName evidence="4">PASTA domain-containing protein</fullName>
    </recommendedName>
</protein>
<comment type="caution">
    <text evidence="2">The sequence shown here is derived from an EMBL/GenBank/DDBJ whole genome shotgun (WGS) entry which is preliminary data.</text>
</comment>
<dbReference type="AlphaFoldDB" id="A0A502EEI4"/>
<evidence type="ECO:0000313" key="3">
    <source>
        <dbReference type="Proteomes" id="UP000320095"/>
    </source>
</evidence>
<keyword evidence="1" id="KW-0732">Signal</keyword>
<feature type="chain" id="PRO_5021351591" description="PASTA domain-containing protein" evidence="1">
    <location>
        <begin position="29"/>
        <end position="102"/>
    </location>
</feature>
<proteinExistence type="predicted"/>
<dbReference type="RefSeq" id="WP_140689205.1">
    <property type="nucleotide sequence ID" value="NZ_RCZG01000002.1"/>
</dbReference>
<feature type="signal peptide" evidence="1">
    <location>
        <begin position="1"/>
        <end position="28"/>
    </location>
</feature>